<dbReference type="InterPro" id="IPR016024">
    <property type="entry name" value="ARM-type_fold"/>
</dbReference>
<accession>A0ABD3P4J7</accession>
<dbReference type="Proteomes" id="UP001530400">
    <property type="component" value="Unassembled WGS sequence"/>
</dbReference>
<organism evidence="10 11">
    <name type="scientific">Cyclotella atomus</name>
    <dbReference type="NCBI Taxonomy" id="382360"/>
    <lineage>
        <taxon>Eukaryota</taxon>
        <taxon>Sar</taxon>
        <taxon>Stramenopiles</taxon>
        <taxon>Ochrophyta</taxon>
        <taxon>Bacillariophyta</taxon>
        <taxon>Coscinodiscophyceae</taxon>
        <taxon>Thalassiosirophycidae</taxon>
        <taxon>Stephanodiscales</taxon>
        <taxon>Stephanodiscaceae</taxon>
        <taxon>Cyclotella</taxon>
    </lineage>
</organism>
<evidence type="ECO:0000256" key="3">
    <source>
        <dbReference type="ARBA" id="ARBA00009466"/>
    </source>
</evidence>
<keyword evidence="7" id="KW-0539">Nucleus</keyword>
<evidence type="ECO:0000256" key="6">
    <source>
        <dbReference type="ARBA" id="ARBA00022927"/>
    </source>
</evidence>
<dbReference type="EMBL" id="JALLPJ020000813">
    <property type="protein sequence ID" value="KAL3782271.1"/>
    <property type="molecule type" value="Genomic_DNA"/>
</dbReference>
<keyword evidence="11" id="KW-1185">Reference proteome</keyword>
<dbReference type="InterPro" id="IPR014877">
    <property type="entry name" value="XPO1_C_dom"/>
</dbReference>
<evidence type="ECO:0000313" key="11">
    <source>
        <dbReference type="Proteomes" id="UP001530400"/>
    </source>
</evidence>
<keyword evidence="6" id="KW-0653">Protein transport</keyword>
<evidence type="ECO:0000259" key="9">
    <source>
        <dbReference type="Pfam" id="PF08767"/>
    </source>
</evidence>
<dbReference type="PANTHER" id="PTHR12596">
    <property type="entry name" value="EXPORTIN 4,7-RELATED"/>
    <property type="match status" value="1"/>
</dbReference>
<comment type="similarity">
    <text evidence="3">Belongs to the exportin family.</text>
</comment>
<dbReference type="SUPFAM" id="SSF48371">
    <property type="entry name" value="ARM repeat"/>
    <property type="match status" value="2"/>
</dbReference>
<dbReference type="GO" id="GO:0015031">
    <property type="term" value="P:protein transport"/>
    <property type="evidence" value="ECO:0007669"/>
    <property type="project" value="UniProtKB-KW"/>
</dbReference>
<dbReference type="GO" id="GO:0005737">
    <property type="term" value="C:cytoplasm"/>
    <property type="evidence" value="ECO:0007669"/>
    <property type="project" value="UniProtKB-SubCell"/>
</dbReference>
<evidence type="ECO:0000256" key="2">
    <source>
        <dbReference type="ARBA" id="ARBA00004496"/>
    </source>
</evidence>
<feature type="domain" description="Exportin-1 C-terminal" evidence="9">
    <location>
        <begin position="1077"/>
        <end position="1158"/>
    </location>
</feature>
<evidence type="ECO:0000256" key="7">
    <source>
        <dbReference type="ARBA" id="ARBA00023242"/>
    </source>
</evidence>
<gene>
    <name evidence="10" type="ORF">ACHAWO_003605</name>
</gene>
<evidence type="ECO:0000256" key="4">
    <source>
        <dbReference type="ARBA" id="ARBA00022448"/>
    </source>
</evidence>
<dbReference type="PANTHER" id="PTHR12596:SF1">
    <property type="entry name" value="EXPORTIN-4"/>
    <property type="match status" value="1"/>
</dbReference>
<keyword evidence="4" id="KW-0813">Transport</keyword>
<dbReference type="Pfam" id="PF08767">
    <property type="entry name" value="CRM1_C"/>
    <property type="match status" value="1"/>
</dbReference>
<reference evidence="10 11" key="1">
    <citation type="submission" date="2024-10" db="EMBL/GenBank/DDBJ databases">
        <title>Updated reference genomes for cyclostephanoid diatoms.</title>
        <authorList>
            <person name="Roberts W.R."/>
            <person name="Alverson A.J."/>
        </authorList>
    </citation>
    <scope>NUCLEOTIDE SEQUENCE [LARGE SCALE GENOMIC DNA]</scope>
    <source>
        <strain evidence="10 11">AJA010-31</strain>
    </source>
</reference>
<name>A0ABD3P4J7_9STRA</name>
<dbReference type="AlphaFoldDB" id="A0ABD3P4J7"/>
<dbReference type="InterPro" id="IPR011989">
    <property type="entry name" value="ARM-like"/>
</dbReference>
<dbReference type="GO" id="GO:0005634">
    <property type="term" value="C:nucleus"/>
    <property type="evidence" value="ECO:0007669"/>
    <property type="project" value="UniProtKB-SubCell"/>
</dbReference>
<proteinExistence type="inferred from homology"/>
<evidence type="ECO:0000256" key="1">
    <source>
        <dbReference type="ARBA" id="ARBA00004123"/>
    </source>
</evidence>
<dbReference type="InterPro" id="IPR044189">
    <property type="entry name" value="XPO4/7-like"/>
</dbReference>
<evidence type="ECO:0000256" key="8">
    <source>
        <dbReference type="ARBA" id="ARBA00040444"/>
    </source>
</evidence>
<evidence type="ECO:0000313" key="10">
    <source>
        <dbReference type="EMBL" id="KAL3782271.1"/>
    </source>
</evidence>
<keyword evidence="5" id="KW-0963">Cytoplasm</keyword>
<protein>
    <recommendedName>
        <fullName evidence="8">Exportin-4</fullName>
    </recommendedName>
</protein>
<dbReference type="Gene3D" id="1.25.10.10">
    <property type="entry name" value="Leucine-rich Repeat Variant"/>
    <property type="match status" value="1"/>
</dbReference>
<comment type="subcellular location">
    <subcellularLocation>
        <location evidence="2">Cytoplasm</location>
    </subcellularLocation>
    <subcellularLocation>
        <location evidence="1">Nucleus</location>
    </subcellularLocation>
</comment>
<sequence>MEGATAELKHLLTTPPPNFSHRSSNPHAILHASLEHIRNTGDERFLFLRSSLEVLAIHGFFHCNTNNVNTNSITPFSNEEEQLLFHCITGLRSVTLLRWDLYASSLRKVLRDLLLQLGLGSFGPLPRTVAMACLSGAASFYKRGWEEYSNGAAAVAVALAEPGSQQAYLIGMMDNLTHMRHFHDLNELFECISSLLLRAFHESQPLQYGVAAMSASFLSLLVGEFSGGNSSSRYNLPLEFHRRHHQLFENGNTAATANAAGGKSGLDATLEIGMTSLSNLVGYILNNNSSNNTAVLDSEPFLEMSSSILTLTYDVISWEFGAGKSKWESGSSTKEGSVLLRPPKRWRETLINPDFLGAMFQVYSVVRVDSSSYESIAMKKRGSMAHLLRQLLLQLSSIALGPIFEDEKEHGAYASFLLDGCLNVLEKIVVQFQQSNLIESAMEELISAEVVDLVTILSRITTNFGVQTLSRLPTFQRFLSALCTTGQWLMESSLNECNNVKGDVELMENVDWKNDAIAQILQCSDAMADDFWLVSGKRSEALAVCQALATLLAPLYGSYCMCRVQMSSMEEHYMAGEGADLDDIREEISALGLEEEMSSASSLGRLNVLGSLTTLSGMFQQCMPKLLSLFTGPQLGSEITADMAALMEEARMLIVCACHLLTDECPGETPAIPSAVSKACKNADETDNTECIAAIPGLVDILMKVAEAQATRVSTYPEESTCSPLLSKTLLWFFRRWAAAYIFPTPDDYNQSGGIYQTWAKPEQAQPVINFCATLCLLYFCHWPLEKEVQDESTSLLLALAKRGHFVRDLLINATAFEQITALHMVCASLRPNSSPNLSDMEAIGGNLSPALIKGYQRLPYDDRARVLTCLLIGCSEMKNEKASNMLNGCLAAVEKAFKLLITALENKQVHCTNINAQESACLAISLYGGIALASEMSEPERIPHFISPSLPHLSGLMTFDSFADDLSICGALLRFFRDYSEQCIGMLDRHQCSVLFSSAASLLKSYSEHHCKNRVVPRVSEDLDFEEEQKYNDVLCAIQLLIHLGTKDFIDVFNAESSQSQGVGAENITDVIFFGLQQILPLMSQGLLHFPTLCTHYFSLVGFTVETYPEKMCVLQFDLFKSLLDSLLFGMSHSDPLIAKCSLQGISSLMKEHAKSNALSNQLAVKADLIEDCTKRLIKEVVFQPFIWDRLEPAAMTLLPLLACIELSNLAPLVNMISQQSGSHDRLNAAFEKLIKPELVSKTALNGREGRMVRMKFRTEFDAFVKDVQSFLITK</sequence>
<comment type="caution">
    <text evidence="10">The sequence shown here is derived from an EMBL/GenBank/DDBJ whole genome shotgun (WGS) entry which is preliminary data.</text>
</comment>
<evidence type="ECO:0000256" key="5">
    <source>
        <dbReference type="ARBA" id="ARBA00022490"/>
    </source>
</evidence>